<gene>
    <name evidence="1" type="ORF">GCM10009844_40740</name>
</gene>
<dbReference type="RefSeq" id="WP_344156914.1">
    <property type="nucleotide sequence ID" value="NZ_BAAAQR010000015.1"/>
</dbReference>
<evidence type="ECO:0000313" key="2">
    <source>
        <dbReference type="Proteomes" id="UP001501771"/>
    </source>
</evidence>
<dbReference type="InterPro" id="IPR046288">
    <property type="entry name" value="DUF6325"/>
</dbReference>
<organism evidence="1 2">
    <name type="scientific">Nocardioides koreensis</name>
    <dbReference type="NCBI Taxonomy" id="433651"/>
    <lineage>
        <taxon>Bacteria</taxon>
        <taxon>Bacillati</taxon>
        <taxon>Actinomycetota</taxon>
        <taxon>Actinomycetes</taxon>
        <taxon>Propionibacteriales</taxon>
        <taxon>Nocardioidaceae</taxon>
        <taxon>Nocardioides</taxon>
    </lineage>
</organism>
<dbReference type="Proteomes" id="UP001501771">
    <property type="component" value="Unassembled WGS sequence"/>
</dbReference>
<accession>A0ABN3A6U2</accession>
<dbReference type="Pfam" id="PF19850">
    <property type="entry name" value="DUF6325"/>
    <property type="match status" value="1"/>
</dbReference>
<comment type="caution">
    <text evidence="1">The sequence shown here is derived from an EMBL/GenBank/DDBJ whole genome shotgun (WGS) entry which is preliminary data.</text>
</comment>
<sequence length="148" mass="15273">MSTTSETEAHGPVDFALLEFPRDRLTGEAGQALMDLVEAGTIRLFDLLVISKDADGGVEVLELTDPGGPAAGFSYFAGARSGLLGDEDVQEASAAMDPDTVAALLVYENTWAAPFVAAARRSGGELIASARIPATDIMAAVESLEAAS</sequence>
<name>A0ABN3A6U2_9ACTN</name>
<protein>
    <recommendedName>
        <fullName evidence="3">DUF1269 domain-containing protein</fullName>
    </recommendedName>
</protein>
<proteinExistence type="predicted"/>
<evidence type="ECO:0000313" key="1">
    <source>
        <dbReference type="EMBL" id="GAA2154643.1"/>
    </source>
</evidence>
<reference evidence="1 2" key="1">
    <citation type="journal article" date="2019" name="Int. J. Syst. Evol. Microbiol.">
        <title>The Global Catalogue of Microorganisms (GCM) 10K type strain sequencing project: providing services to taxonomists for standard genome sequencing and annotation.</title>
        <authorList>
            <consortium name="The Broad Institute Genomics Platform"/>
            <consortium name="The Broad Institute Genome Sequencing Center for Infectious Disease"/>
            <person name="Wu L."/>
            <person name="Ma J."/>
        </authorList>
    </citation>
    <scope>NUCLEOTIDE SEQUENCE [LARGE SCALE GENOMIC DNA]</scope>
    <source>
        <strain evidence="1 2">JCM 16022</strain>
    </source>
</reference>
<dbReference type="EMBL" id="BAAAQR010000015">
    <property type="protein sequence ID" value="GAA2154643.1"/>
    <property type="molecule type" value="Genomic_DNA"/>
</dbReference>
<evidence type="ECO:0008006" key="3">
    <source>
        <dbReference type="Google" id="ProtNLM"/>
    </source>
</evidence>
<keyword evidence="2" id="KW-1185">Reference proteome</keyword>